<feature type="chain" id="PRO_5021401888" description="Acid stress chaperone HdeA" evidence="1">
    <location>
        <begin position="38"/>
        <end position="141"/>
    </location>
</feature>
<keyword evidence="3" id="KW-1185">Reference proteome</keyword>
<organism evidence="2 3">
    <name type="scientific">Acetobacter peroxydans</name>
    <dbReference type="NCBI Taxonomy" id="104098"/>
    <lineage>
        <taxon>Bacteria</taxon>
        <taxon>Pseudomonadati</taxon>
        <taxon>Pseudomonadota</taxon>
        <taxon>Alphaproteobacteria</taxon>
        <taxon>Acetobacterales</taxon>
        <taxon>Acetobacteraceae</taxon>
        <taxon>Acetobacter</taxon>
    </lineage>
</organism>
<gene>
    <name evidence="2" type="ORF">APE01nite_21670</name>
</gene>
<reference evidence="2 3" key="1">
    <citation type="submission" date="2019-06" db="EMBL/GenBank/DDBJ databases">
        <title>Whole genome shotgun sequence of Acetobacter peroxydans NBRC 13755.</title>
        <authorList>
            <person name="Hosoyama A."/>
            <person name="Uohara A."/>
            <person name="Ohji S."/>
            <person name="Ichikawa N."/>
        </authorList>
    </citation>
    <scope>NUCLEOTIDE SEQUENCE [LARGE SCALE GENOMIC DNA]</scope>
    <source>
        <strain evidence="2 3">NBRC 13755</strain>
    </source>
</reference>
<accession>A0A4Y3TZC7</accession>
<proteinExistence type="predicted"/>
<feature type="signal peptide" evidence="1">
    <location>
        <begin position="1"/>
        <end position="37"/>
    </location>
</feature>
<dbReference type="EMBL" id="BJMV01000012">
    <property type="protein sequence ID" value="GEB86370.1"/>
    <property type="molecule type" value="Genomic_DNA"/>
</dbReference>
<evidence type="ECO:0000313" key="3">
    <source>
        <dbReference type="Proteomes" id="UP000317730"/>
    </source>
</evidence>
<protein>
    <recommendedName>
        <fullName evidence="4">Acid stress chaperone HdeA</fullName>
    </recommendedName>
</protein>
<name>A0A4Y3TZC7_9PROT</name>
<keyword evidence="1" id="KW-0732">Signal</keyword>
<evidence type="ECO:0008006" key="4">
    <source>
        <dbReference type="Google" id="ProtNLM"/>
    </source>
</evidence>
<comment type="caution">
    <text evidence="2">The sequence shown here is derived from an EMBL/GenBank/DDBJ whole genome shotgun (WGS) entry which is preliminary data.</text>
</comment>
<evidence type="ECO:0000313" key="2">
    <source>
        <dbReference type="EMBL" id="GEB86370.1"/>
    </source>
</evidence>
<sequence length="141" mass="15301">MGSDYAGRTERADNMNAKRILLMAGCFVAMAASPALAQDNEEDGDYTALTSKTTKNSGATCIDYLNSEHGGYSGNKMQESRQPDQITIGLSKAIRDECQKHPKEPVRKAVADVKDAYAAELADIQRRMKNHDATLKNSSGS</sequence>
<dbReference type="AlphaFoldDB" id="A0A4Y3TZC7"/>
<evidence type="ECO:0000256" key="1">
    <source>
        <dbReference type="SAM" id="SignalP"/>
    </source>
</evidence>
<dbReference type="Proteomes" id="UP000317730">
    <property type="component" value="Unassembled WGS sequence"/>
</dbReference>